<comment type="caution">
    <text evidence="2">The sequence shown here is derived from an EMBL/GenBank/DDBJ whole genome shotgun (WGS) entry which is preliminary data.</text>
</comment>
<protein>
    <recommendedName>
        <fullName evidence="1">Rab3-GAP regulatory subunit N-terminal domain-containing protein</fullName>
    </recommendedName>
</protein>
<dbReference type="EMBL" id="JNBR01001584">
    <property type="protein sequence ID" value="OQR85812.1"/>
    <property type="molecule type" value="Genomic_DNA"/>
</dbReference>
<evidence type="ECO:0000313" key="2">
    <source>
        <dbReference type="EMBL" id="OQR85812.1"/>
    </source>
</evidence>
<dbReference type="SUPFAM" id="SSF50978">
    <property type="entry name" value="WD40 repeat-like"/>
    <property type="match status" value="1"/>
</dbReference>
<evidence type="ECO:0000259" key="1">
    <source>
        <dbReference type="Pfam" id="PF14655"/>
    </source>
</evidence>
<reference evidence="2 3" key="1">
    <citation type="journal article" date="2014" name="Genome Biol. Evol.">
        <title>The secreted proteins of Achlya hypogyna and Thraustotheca clavata identify the ancestral oomycete secretome and reveal gene acquisitions by horizontal gene transfer.</title>
        <authorList>
            <person name="Misner I."/>
            <person name="Blouin N."/>
            <person name="Leonard G."/>
            <person name="Richards T.A."/>
            <person name="Lane C.E."/>
        </authorList>
    </citation>
    <scope>NUCLEOTIDE SEQUENCE [LARGE SCALE GENOMIC DNA]</scope>
    <source>
        <strain evidence="2 3">ATCC 48635</strain>
    </source>
</reference>
<dbReference type="Proteomes" id="UP000243579">
    <property type="component" value="Unassembled WGS sequence"/>
</dbReference>
<evidence type="ECO:0000313" key="3">
    <source>
        <dbReference type="Proteomes" id="UP000243579"/>
    </source>
</evidence>
<dbReference type="STRING" id="1202772.A0A1V9YJC1"/>
<sequence length="1249" mass="135835">MRDVGHFPCAAAAVLDVAPDLWACAVEGDGQVLYGPQQERIALKPSEADTDDTPPTGRATVGRFARFKSSSGTYDVALGFPNGYVRVFGRAGTELFALLCHEAPIVRVEWSQRPPAKELWVLFVDQTLAIIEWETEPTPKRSWRKYQLHGQQEILAVVPCADTKPSLFQVHARTGMQTALVVGCDPIVGFYHAGLDGTSVLHIAHIASAVASRAAGAVWSLAKSWGWSAEKPAASAAPAPLNVNSELGLPATPRQKARDVALSPNGRLALVPDSLGRVLLIDTASMLMLRMWKGYRDAQCGWLTMGSTTEAPGLYMVLYSARRGLVEVWRARHGPRVLVVPVGASAKLQLCTLTTAQHARCVVVLEGDDGTCSIRPIELDAASKTAVLKYFSQDLRQEETFLLHQLLDGLQSVSNASAPVPVERLAALLAQMRQLTTAAGVDAVVEALHTPAMGHLGGDFHCDAIAILLALAQQLLEGDDATYERLRAVFLLEWKLHILRAYVRLRDEAAGAPSLPGLFDEDPVRAKLDRWHACLERARPSPPSPPSPAAAPLTCLEFLACFAPPVKASGVAPDTERSLFLLLQRKARRELSFAACLDDMRALLGLPVLSTAAERALRPGFVEVCFRPLATTVFAVPNVLAVHTELGLSTDPRRHAGLFLEWFFRLPTAHVLTMTPTHSSSALQRWLTPWVVAGSYPHVLDDDGAFTLPEMAEALKAVFEACRLSLQVIHVYVLAHHLDVATRAHAASLEDATLGQISTTGAGLRWRVVQHCLAKCLYFSCLLRLPGKLSIQGVEGVDELLRAMVICQLQQAPDQIDATPLPFDADDAWTTEWRRRLDAGPANARLVAPALQSFRHLQHADTLAAFRASVLCAAWNNDRAQMSYLELALDEVDSVGRPPWKVALVVHVWETYLRTHVASILQFWVDTAAGRSLAKGLQPAVARQFLHLVRQLLDVLVAELPCPPATLDAAAVADTSIATTQLLEPIAWTGSDADVLALFAVMWPPRSSASALVGSLLDVTTVPVSSVHLHCQLLAVLDAFTVAPDVALPLPVLFGNARLCASEGLTTPVSDEAGCATARFEFVLRLLRRDVAAGFNVAGAFQLPLEPLKQEHAVFLYQSGLDSHAEELLGKLTLATAVREKLGRVARTRVAIVLSRMRSRAEYAALMTRMPADACTWVCSPKGPLHPDPTVYELDKTPSITATYYLLQQCLVWFPSPSPEHSKCSSMLGLVQSLLDQLKAERQNNPRRV</sequence>
<organism evidence="2 3">
    <name type="scientific">Achlya hypogyna</name>
    <name type="common">Oomycete</name>
    <name type="synonym">Protoachlya hypogyna</name>
    <dbReference type="NCBI Taxonomy" id="1202772"/>
    <lineage>
        <taxon>Eukaryota</taxon>
        <taxon>Sar</taxon>
        <taxon>Stramenopiles</taxon>
        <taxon>Oomycota</taxon>
        <taxon>Saprolegniomycetes</taxon>
        <taxon>Saprolegniales</taxon>
        <taxon>Achlyaceae</taxon>
        <taxon>Achlya</taxon>
    </lineage>
</organism>
<dbReference type="InterPro" id="IPR026059">
    <property type="entry name" value="Rab3GAP2"/>
</dbReference>
<dbReference type="Pfam" id="PF14655">
    <property type="entry name" value="RAB3GAP2_N"/>
    <property type="match status" value="1"/>
</dbReference>
<dbReference type="OrthoDB" id="38572at2759"/>
<dbReference type="InterPro" id="IPR032839">
    <property type="entry name" value="RAB3GAP_N"/>
</dbReference>
<dbReference type="AlphaFoldDB" id="A0A1V9YJC1"/>
<dbReference type="InterPro" id="IPR036322">
    <property type="entry name" value="WD40_repeat_dom_sf"/>
</dbReference>
<keyword evidence="3" id="KW-1185">Reference proteome</keyword>
<feature type="domain" description="Rab3-GAP regulatory subunit N-terminal" evidence="1">
    <location>
        <begin position="75"/>
        <end position="348"/>
    </location>
</feature>
<proteinExistence type="predicted"/>
<dbReference type="PANTHER" id="PTHR12472">
    <property type="entry name" value="RAB3-GAP REGULATORY DOMAIN"/>
    <property type="match status" value="1"/>
</dbReference>
<name>A0A1V9YJC1_ACHHY</name>
<accession>A0A1V9YJC1</accession>
<dbReference type="PANTHER" id="PTHR12472:SF0">
    <property type="entry name" value="RAB3 GTPASE-ACTIVATING PROTEIN NON-CATALYTIC SUBUNIT"/>
    <property type="match status" value="1"/>
</dbReference>
<gene>
    <name evidence="2" type="ORF">ACHHYP_11329</name>
</gene>